<dbReference type="Proteomes" id="UP000199170">
    <property type="component" value="Unassembled WGS sequence"/>
</dbReference>
<evidence type="ECO:0000313" key="6">
    <source>
        <dbReference type="Proteomes" id="UP000199170"/>
    </source>
</evidence>
<dbReference type="OrthoDB" id="46231at2157"/>
<evidence type="ECO:0000256" key="1">
    <source>
        <dbReference type="ARBA" id="ARBA00023015"/>
    </source>
</evidence>
<dbReference type="InterPro" id="IPR001845">
    <property type="entry name" value="HTH_ArsR_DNA-bd_dom"/>
</dbReference>
<dbReference type="Pfam" id="PF01022">
    <property type="entry name" value="HTH_5"/>
    <property type="match status" value="1"/>
</dbReference>
<dbReference type="SMART" id="SM00418">
    <property type="entry name" value="HTH_ARSR"/>
    <property type="match status" value="1"/>
</dbReference>
<dbReference type="SUPFAM" id="SSF46785">
    <property type="entry name" value="Winged helix' DNA-binding domain"/>
    <property type="match status" value="1"/>
</dbReference>
<reference evidence="6" key="1">
    <citation type="submission" date="2016-10" db="EMBL/GenBank/DDBJ databases">
        <authorList>
            <person name="Varghese N."/>
            <person name="Submissions S."/>
        </authorList>
    </citation>
    <scope>NUCLEOTIDE SEQUENCE [LARGE SCALE GENOMIC DNA]</scope>
    <source>
        <strain evidence="6">CGMCC 1.10118</strain>
    </source>
</reference>
<dbReference type="PANTHER" id="PTHR43132">
    <property type="entry name" value="ARSENICAL RESISTANCE OPERON REPRESSOR ARSR-RELATED"/>
    <property type="match status" value="1"/>
</dbReference>
<proteinExistence type="predicted"/>
<dbReference type="EMBL" id="FNPB01000017">
    <property type="protein sequence ID" value="SDY47608.1"/>
    <property type="molecule type" value="Genomic_DNA"/>
</dbReference>
<gene>
    <name evidence="5" type="ORF">SAMN04487946_11755</name>
</gene>
<dbReference type="CDD" id="cd00090">
    <property type="entry name" value="HTH_ARSR"/>
    <property type="match status" value="1"/>
</dbReference>
<keyword evidence="2" id="KW-0238">DNA-binding</keyword>
<sequence>MAPTADRIRRLLTEQLSECCDADVERRLDELDALAEAAFADADARPLFAVLGNETRYRLARALVAADDERCVCELEPLVDVSESAVSHALSDLVDVGLAGRRKEGNWRYYTATDSAESLLATADEVVTA</sequence>
<dbReference type="PRINTS" id="PR00778">
    <property type="entry name" value="HTHARSR"/>
</dbReference>
<dbReference type="PANTHER" id="PTHR43132:SF2">
    <property type="entry name" value="ARSENICAL RESISTANCE OPERON REPRESSOR ARSR-RELATED"/>
    <property type="match status" value="1"/>
</dbReference>
<protein>
    <submittedName>
        <fullName evidence="5">Regulatory protein, arsR family</fullName>
    </submittedName>
</protein>
<dbReference type="STRING" id="660517.SAMN04487946_11755"/>
<dbReference type="NCBIfam" id="NF033788">
    <property type="entry name" value="HTH_metalloreg"/>
    <property type="match status" value="1"/>
</dbReference>
<evidence type="ECO:0000256" key="3">
    <source>
        <dbReference type="ARBA" id="ARBA00023163"/>
    </source>
</evidence>
<evidence type="ECO:0000256" key="2">
    <source>
        <dbReference type="ARBA" id="ARBA00023125"/>
    </source>
</evidence>
<keyword evidence="6" id="KW-1185">Reference proteome</keyword>
<accession>A0A1H3K7N9</accession>
<keyword evidence="1" id="KW-0805">Transcription regulation</keyword>
<dbReference type="GO" id="GO:0003677">
    <property type="term" value="F:DNA binding"/>
    <property type="evidence" value="ECO:0007669"/>
    <property type="project" value="UniProtKB-KW"/>
</dbReference>
<dbReference type="Gene3D" id="1.10.10.10">
    <property type="entry name" value="Winged helix-like DNA-binding domain superfamily/Winged helix DNA-binding domain"/>
    <property type="match status" value="1"/>
</dbReference>
<keyword evidence="3" id="KW-0804">Transcription</keyword>
<organism evidence="5 6">
    <name type="scientific">Halobellus clavatus</name>
    <dbReference type="NCBI Taxonomy" id="660517"/>
    <lineage>
        <taxon>Archaea</taxon>
        <taxon>Methanobacteriati</taxon>
        <taxon>Methanobacteriota</taxon>
        <taxon>Stenosarchaea group</taxon>
        <taxon>Halobacteria</taxon>
        <taxon>Halobacteriales</taxon>
        <taxon>Haloferacaceae</taxon>
        <taxon>Halobellus</taxon>
    </lineage>
</organism>
<feature type="domain" description="HTH arsR-type" evidence="4">
    <location>
        <begin position="36"/>
        <end position="129"/>
    </location>
</feature>
<dbReference type="GO" id="GO:0003700">
    <property type="term" value="F:DNA-binding transcription factor activity"/>
    <property type="evidence" value="ECO:0007669"/>
    <property type="project" value="InterPro"/>
</dbReference>
<dbReference type="InterPro" id="IPR036390">
    <property type="entry name" value="WH_DNA-bd_sf"/>
</dbReference>
<evidence type="ECO:0000313" key="5">
    <source>
        <dbReference type="EMBL" id="SDY47608.1"/>
    </source>
</evidence>
<dbReference type="InterPro" id="IPR051011">
    <property type="entry name" value="Metal_resp_trans_reg"/>
</dbReference>
<dbReference type="InterPro" id="IPR036388">
    <property type="entry name" value="WH-like_DNA-bd_sf"/>
</dbReference>
<dbReference type="RefSeq" id="WP_089769453.1">
    <property type="nucleotide sequence ID" value="NZ_FNPB01000017.1"/>
</dbReference>
<name>A0A1H3K7N9_9EURY</name>
<evidence type="ECO:0000259" key="4">
    <source>
        <dbReference type="PROSITE" id="PS50987"/>
    </source>
</evidence>
<dbReference type="PROSITE" id="PS50987">
    <property type="entry name" value="HTH_ARSR_2"/>
    <property type="match status" value="1"/>
</dbReference>
<dbReference type="AlphaFoldDB" id="A0A1H3K7N9"/>
<dbReference type="InterPro" id="IPR011991">
    <property type="entry name" value="ArsR-like_HTH"/>
</dbReference>